<gene>
    <name evidence="2" type="ORF">WUBG_08189</name>
</gene>
<organism evidence="2 3">
    <name type="scientific">Wuchereria bancrofti</name>
    <dbReference type="NCBI Taxonomy" id="6293"/>
    <lineage>
        <taxon>Eukaryota</taxon>
        <taxon>Metazoa</taxon>
        <taxon>Ecdysozoa</taxon>
        <taxon>Nematoda</taxon>
        <taxon>Chromadorea</taxon>
        <taxon>Rhabditida</taxon>
        <taxon>Spirurina</taxon>
        <taxon>Spiruromorpha</taxon>
        <taxon>Filarioidea</taxon>
        <taxon>Onchocercidae</taxon>
        <taxon>Wuchereria</taxon>
    </lineage>
</organism>
<evidence type="ECO:0008006" key="4">
    <source>
        <dbReference type="Google" id="ProtNLM"/>
    </source>
</evidence>
<keyword evidence="1" id="KW-1133">Transmembrane helix</keyword>
<keyword evidence="1" id="KW-0812">Transmembrane</keyword>
<accession>J9EUT7</accession>
<dbReference type="Proteomes" id="UP000004810">
    <property type="component" value="Unassembled WGS sequence"/>
</dbReference>
<protein>
    <recommendedName>
        <fullName evidence="4">Phosphatidic acid phosphatase type 2/haloperoxidase domain-containing protein</fullName>
    </recommendedName>
</protein>
<feature type="transmembrane region" description="Helical" evidence="1">
    <location>
        <begin position="60"/>
        <end position="78"/>
    </location>
</feature>
<name>J9EUT7_WUCBA</name>
<feature type="transmembrane region" description="Helical" evidence="1">
    <location>
        <begin position="18"/>
        <end position="40"/>
    </location>
</feature>
<dbReference type="EMBL" id="ADBV01004097">
    <property type="protein sequence ID" value="EJW80902.1"/>
    <property type="molecule type" value="Genomic_DNA"/>
</dbReference>
<evidence type="ECO:0000313" key="2">
    <source>
        <dbReference type="EMBL" id="EJW80902.1"/>
    </source>
</evidence>
<proteinExistence type="predicted"/>
<sequence length="102" mass="11449">MQETNKFLVRKKLKLEPFLINVLIGTIIGISMEILPNLYLEPYCRGFYCNDLTIQLPYKSSTISTSMLFTSIFFLPLVGKTAAVIANDACPLKNDNRASLTV</sequence>
<dbReference type="AlphaFoldDB" id="J9EUT7"/>
<reference evidence="3" key="1">
    <citation type="submission" date="2012-08" db="EMBL/GenBank/DDBJ databases">
        <title>The Genome Sequence of Wuchereria bancrofti.</title>
        <authorList>
            <person name="Nutman T.B."/>
            <person name="Fink D.L."/>
            <person name="Russ C."/>
            <person name="Young S."/>
            <person name="Zeng Q."/>
            <person name="Koehrsen M."/>
            <person name="Alvarado L."/>
            <person name="Berlin A."/>
            <person name="Chapman S.B."/>
            <person name="Chen Z."/>
            <person name="Freedman E."/>
            <person name="Gellesch M."/>
            <person name="Goldberg J."/>
            <person name="Griggs A."/>
            <person name="Gujja S."/>
            <person name="Heilman E.R."/>
            <person name="Heiman D."/>
            <person name="Hepburn T."/>
            <person name="Howarth C."/>
            <person name="Jen D."/>
            <person name="Larson L."/>
            <person name="Lewis B."/>
            <person name="Mehta T."/>
            <person name="Park D."/>
            <person name="Pearson M."/>
            <person name="Roberts A."/>
            <person name="Saif S."/>
            <person name="Shea T."/>
            <person name="Shenoy N."/>
            <person name="Sisk P."/>
            <person name="Stolte C."/>
            <person name="Sykes S."/>
            <person name="Walk T."/>
            <person name="White J."/>
            <person name="Yandava C."/>
            <person name="Haas B."/>
            <person name="Henn M.R."/>
            <person name="Nusbaum C."/>
            <person name="Birren B."/>
        </authorList>
    </citation>
    <scope>NUCLEOTIDE SEQUENCE [LARGE SCALE GENOMIC DNA]</scope>
    <source>
        <strain evidence="3">NA</strain>
    </source>
</reference>
<keyword evidence="1" id="KW-0472">Membrane</keyword>
<comment type="caution">
    <text evidence="2">The sequence shown here is derived from an EMBL/GenBank/DDBJ whole genome shotgun (WGS) entry which is preliminary data.</text>
</comment>
<evidence type="ECO:0000313" key="3">
    <source>
        <dbReference type="Proteomes" id="UP000004810"/>
    </source>
</evidence>
<evidence type="ECO:0000256" key="1">
    <source>
        <dbReference type="SAM" id="Phobius"/>
    </source>
</evidence>